<dbReference type="EMBL" id="CP042301">
    <property type="protein sequence ID" value="QDZ03195.2"/>
    <property type="molecule type" value="Genomic_DNA"/>
</dbReference>
<dbReference type="InterPro" id="IPR029058">
    <property type="entry name" value="AB_hydrolase_fold"/>
</dbReference>
<keyword evidence="1" id="KW-0378">Hydrolase</keyword>
<protein>
    <submittedName>
        <fullName evidence="1">Alpha/beta hydrolase</fullName>
    </submittedName>
</protein>
<dbReference type="Proteomes" id="UP000321389">
    <property type="component" value="Chromosome"/>
</dbReference>
<dbReference type="PANTHER" id="PTHR36513:SF1">
    <property type="entry name" value="TRANSMEMBRANE PROTEIN"/>
    <property type="match status" value="1"/>
</dbReference>
<gene>
    <name evidence="1" type="ORF">FQ775_04340</name>
</gene>
<organism evidence="1 2">
    <name type="scientific">Nitratireductor mangrovi</name>
    <dbReference type="NCBI Taxonomy" id="2599600"/>
    <lineage>
        <taxon>Bacteria</taxon>
        <taxon>Pseudomonadati</taxon>
        <taxon>Pseudomonadota</taxon>
        <taxon>Alphaproteobacteria</taxon>
        <taxon>Hyphomicrobiales</taxon>
        <taxon>Phyllobacteriaceae</taxon>
        <taxon>Nitratireductor</taxon>
    </lineage>
</organism>
<dbReference type="InterPro" id="IPR014586">
    <property type="entry name" value="UCP033909"/>
</dbReference>
<dbReference type="PANTHER" id="PTHR36513">
    <property type="entry name" value="ABC TRANSMEMBRANE TYPE-1 DOMAIN-CONTAINING PROTEIN"/>
    <property type="match status" value="1"/>
</dbReference>
<sequence>MCRFARICARTGRFVAIIAGRRRDAFRLIRAHERGGRKNLNAIAEFCARLRLAVLLFVLAAAGCANPNAQMLIGTEVVSSTSADIAGEHRIFVATTRQRSSEAREVFDGERALTLSYAVTDVTVPAVHKPGRLERPKTGKRDPSRYFTAESVAGYDEAAGFENALSREIAARGGRALVFVHGYNTRFDDAVYRMTQIVHDAGYAGAPILFSWASRGSTVDYIYDRDSATVARDGLEQTLRAVRRAGATRIDIIAHSMGNWATLEALRQLAISGDRDIGGRLGDVILASPDVDVDVFKSQMKRYGKPEKPFFVMLSRNDRALNLSGWIAGNRPRLGEYADADDIASYGVIVVNLTDVESGDDRLNHTKFADNPVLVKLLGERLQAGDTFARRNTDFAGHVENLAQGLGQTALSAASIVITTPAGVLSTVGVE</sequence>
<dbReference type="InterPro" id="IPR010297">
    <property type="entry name" value="DUF900_hydrolase"/>
</dbReference>
<dbReference type="GO" id="GO:0016787">
    <property type="term" value="F:hydrolase activity"/>
    <property type="evidence" value="ECO:0007669"/>
    <property type="project" value="UniProtKB-KW"/>
</dbReference>
<evidence type="ECO:0000313" key="2">
    <source>
        <dbReference type="Proteomes" id="UP000321389"/>
    </source>
</evidence>
<dbReference type="SUPFAM" id="SSF53474">
    <property type="entry name" value="alpha/beta-Hydrolases"/>
    <property type="match status" value="1"/>
</dbReference>
<dbReference type="KEGG" id="niy:FQ775_04340"/>
<evidence type="ECO:0000313" key="1">
    <source>
        <dbReference type="EMBL" id="QDZ03195.2"/>
    </source>
</evidence>
<dbReference type="Pfam" id="PF05990">
    <property type="entry name" value="DUF900"/>
    <property type="match status" value="1"/>
</dbReference>
<dbReference type="PIRSF" id="PIRSF033909">
    <property type="entry name" value="UCP033909"/>
    <property type="match status" value="1"/>
</dbReference>
<reference evidence="1" key="1">
    <citation type="submission" date="2020-04" db="EMBL/GenBank/DDBJ databases">
        <title>Nitratireductor sp. nov. isolated from mangrove soil.</title>
        <authorList>
            <person name="Ye Y."/>
        </authorList>
    </citation>
    <scope>NUCLEOTIDE SEQUENCE</scope>
    <source>
        <strain evidence="1">SY7</strain>
    </source>
</reference>
<dbReference type="Gene3D" id="3.40.50.1820">
    <property type="entry name" value="alpha/beta hydrolase"/>
    <property type="match status" value="1"/>
</dbReference>
<keyword evidence="2" id="KW-1185">Reference proteome</keyword>
<dbReference type="AlphaFoldDB" id="A0A5B8L5J5"/>
<proteinExistence type="predicted"/>
<name>A0A5B8L5J5_9HYPH</name>
<accession>A0A5B8L5J5</accession>